<proteinExistence type="predicted"/>
<dbReference type="SUPFAM" id="SSF82544">
    <property type="entry name" value="GckA/TtuD-like"/>
    <property type="match status" value="1"/>
</dbReference>
<dbReference type="InterPro" id="IPR037035">
    <property type="entry name" value="GK-like_C_sf"/>
</dbReference>
<keyword evidence="3" id="KW-0418">Kinase</keyword>
<dbReference type="EMBL" id="JBHSDS010000001">
    <property type="protein sequence ID" value="MFC4356481.1"/>
    <property type="molecule type" value="Genomic_DNA"/>
</dbReference>
<protein>
    <submittedName>
        <fullName evidence="3">Glycerate kinase</fullName>
    </submittedName>
</protein>
<keyword evidence="3" id="KW-0808">Transferase</keyword>
<evidence type="ECO:0000259" key="2">
    <source>
        <dbReference type="Pfam" id="PF13660"/>
    </source>
</evidence>
<comment type="caution">
    <text evidence="3">The sequence shown here is derived from an EMBL/GenBank/DDBJ whole genome shotgun (WGS) entry which is preliminary data.</text>
</comment>
<feature type="domain" description="MOFRL-associated" evidence="2">
    <location>
        <begin position="17"/>
        <end position="254"/>
    </location>
</feature>
<dbReference type="InterPro" id="IPR025286">
    <property type="entry name" value="MOFRL_assoc_dom"/>
</dbReference>
<evidence type="ECO:0000313" key="3">
    <source>
        <dbReference type="EMBL" id="MFC4356481.1"/>
    </source>
</evidence>
<dbReference type="InterPro" id="IPR039760">
    <property type="entry name" value="MOFRL_protein"/>
</dbReference>
<dbReference type="Pfam" id="PF13660">
    <property type="entry name" value="DUF4147"/>
    <property type="match status" value="1"/>
</dbReference>
<evidence type="ECO:0000259" key="1">
    <source>
        <dbReference type="Pfam" id="PF05161"/>
    </source>
</evidence>
<dbReference type="RefSeq" id="WP_267624834.1">
    <property type="nucleotide sequence ID" value="NZ_JAODIW010000010.1"/>
</dbReference>
<name>A0ABD5P7M8_9EURY</name>
<gene>
    <name evidence="3" type="ORF">ACFO0N_00795</name>
</gene>
<dbReference type="Gene3D" id="3.40.1480.10">
    <property type="entry name" value="MOFRL domain"/>
    <property type="match status" value="1"/>
</dbReference>
<evidence type="ECO:0000313" key="4">
    <source>
        <dbReference type="Proteomes" id="UP001595921"/>
    </source>
</evidence>
<sequence>MFNPDSAAGGTPARETALACVAAGIEAADPERVVADEVALDGDRLTVGAETYDLADYDRLLVLGGGKAAVGVGRALDRELGDRLTEGLVVAPDPGDAGRVEVAVGDHPVPSERGVDATRRLLDLARDADERTLLLAVVTGGASALLAAPAEGGDAGVTLDDLQTTTRALLDSGASIDELNAVRKHLSAIKGGGLARAAAPATTVGLVLSDVVGDDLSVIASGPTAPDDSTFADALAVLAGYGIDAPAAVRHRLERGRDGDLDETPRADDSVFERVQNVVLASGFTAVDAAREVAVERGYDALVLSSRVRGEAREAAKTHAAVAEEVVATGNPVEAPAVVLSGGEATVTVRGDGEGGPNQEFALSAGVEFAEGSLARAAGWEVALASVDTDGRDGASDVAGALVGLDTVDDVAGARDALARNDALPYLGSRGALLETGPTGTNVNDLRVLVVEGTA</sequence>
<dbReference type="GO" id="GO:0016301">
    <property type="term" value="F:kinase activity"/>
    <property type="evidence" value="ECO:0007669"/>
    <property type="project" value="UniProtKB-KW"/>
</dbReference>
<organism evidence="3 4">
    <name type="scientific">Halobium salinum</name>
    <dbReference type="NCBI Taxonomy" id="1364940"/>
    <lineage>
        <taxon>Archaea</taxon>
        <taxon>Methanobacteriati</taxon>
        <taxon>Methanobacteriota</taxon>
        <taxon>Stenosarchaea group</taxon>
        <taxon>Halobacteria</taxon>
        <taxon>Halobacteriales</taxon>
        <taxon>Haloferacaceae</taxon>
        <taxon>Halobium</taxon>
    </lineage>
</organism>
<dbReference type="InterPro" id="IPR007835">
    <property type="entry name" value="MOFRL"/>
</dbReference>
<dbReference type="Pfam" id="PF05161">
    <property type="entry name" value="MOFRL"/>
    <property type="match status" value="1"/>
</dbReference>
<accession>A0ABD5P7M8</accession>
<feature type="domain" description="MOFRL" evidence="1">
    <location>
        <begin position="338"/>
        <end position="445"/>
    </location>
</feature>
<dbReference type="AlphaFoldDB" id="A0ABD5P7M8"/>
<dbReference type="PANTHER" id="PTHR12227:SF0">
    <property type="entry name" value="GLYCERATE KINASE"/>
    <property type="match status" value="1"/>
</dbReference>
<dbReference type="Gene3D" id="3.40.50.10180">
    <property type="entry name" value="Glycerate kinase, MOFRL-like N-terminal domain"/>
    <property type="match status" value="1"/>
</dbReference>
<dbReference type="InterPro" id="IPR038614">
    <property type="entry name" value="GK_N_sf"/>
</dbReference>
<keyword evidence="4" id="KW-1185">Reference proteome</keyword>
<reference evidence="3 4" key="1">
    <citation type="journal article" date="2019" name="Int. J. Syst. Evol. Microbiol.">
        <title>The Global Catalogue of Microorganisms (GCM) 10K type strain sequencing project: providing services to taxonomists for standard genome sequencing and annotation.</title>
        <authorList>
            <consortium name="The Broad Institute Genomics Platform"/>
            <consortium name="The Broad Institute Genome Sequencing Center for Infectious Disease"/>
            <person name="Wu L."/>
            <person name="Ma J."/>
        </authorList>
    </citation>
    <scope>NUCLEOTIDE SEQUENCE [LARGE SCALE GENOMIC DNA]</scope>
    <source>
        <strain evidence="3 4">CGMCC 1.12553</strain>
    </source>
</reference>
<dbReference type="Proteomes" id="UP001595921">
    <property type="component" value="Unassembled WGS sequence"/>
</dbReference>
<dbReference type="PANTHER" id="PTHR12227">
    <property type="entry name" value="GLYCERATE KINASE"/>
    <property type="match status" value="1"/>
</dbReference>